<feature type="compositionally biased region" description="Basic and acidic residues" evidence="1">
    <location>
        <begin position="602"/>
        <end position="613"/>
    </location>
</feature>
<keyword evidence="3" id="KW-1185">Reference proteome</keyword>
<feature type="compositionally biased region" description="Low complexity" evidence="1">
    <location>
        <begin position="614"/>
        <end position="627"/>
    </location>
</feature>
<dbReference type="EMBL" id="AGNL01002571">
    <property type="protein sequence ID" value="EJK76047.1"/>
    <property type="molecule type" value="Genomic_DNA"/>
</dbReference>
<reference evidence="2 3" key="1">
    <citation type="journal article" date="2012" name="Genome Biol.">
        <title>Genome and low-iron response of an oceanic diatom adapted to chronic iron limitation.</title>
        <authorList>
            <person name="Lommer M."/>
            <person name="Specht M."/>
            <person name="Roy A.S."/>
            <person name="Kraemer L."/>
            <person name="Andreson R."/>
            <person name="Gutowska M.A."/>
            <person name="Wolf J."/>
            <person name="Bergner S.V."/>
            <person name="Schilhabel M.B."/>
            <person name="Klostermeier U.C."/>
            <person name="Beiko R.G."/>
            <person name="Rosenstiel P."/>
            <person name="Hippler M."/>
            <person name="Laroche J."/>
        </authorList>
    </citation>
    <scope>NUCLEOTIDE SEQUENCE [LARGE SCALE GENOMIC DNA]</scope>
    <source>
        <strain evidence="2 3">CCMP1005</strain>
    </source>
</reference>
<comment type="caution">
    <text evidence="2">The sequence shown here is derived from an EMBL/GenBank/DDBJ whole genome shotgun (WGS) entry which is preliminary data.</text>
</comment>
<accession>K0TQH3</accession>
<gene>
    <name evidence="2" type="ORF">THAOC_02210</name>
</gene>
<sequence>SRLKRFGLDIFFRWLRRGGQNVLCKGLSETEASASHAVFVGRGGPPIHRGPGKGAGSWISWDLLYAAAVLQLPTPLWPRAARDPARRQGTEEDIHQSTDRTGRSRRVRFNSGGEEWWAGESGRVRLAPHRLPTRASDEFHYDHFLDCTSLRDGKPTRSSMTETPMTADDRPLTCLSPPIVGQEIEEAKGGKAEGRTPQGGDEHEHAQYSRRGDAGWCHVSCLVSYARNKSDRTVNKTGLSTGSPNDMAAFLKLWKECMCCKQSHTNYVLMELSRGALQYCTEAFPDNPLGKVPGLHSVVDAVMTWRYNGNADAGVAAEGKAASEEIISITGELSPNSNLSWMCLAQLAEAEGTREGLREAVRCWDMMKRCNPGDVYNTQTADFKIAELNEALGEDTTTTTAAEETHDDGICKSVVDVCEQNYRSAVADSGKDSLNAFVNGIAFGNSLFENGWAIESQRFLKDLVARSRRVLGADHYNTKLAAESLNVTEQHRVSVIGKHNSLRQSLVVLSYDEGNDTYTLEKESGGTLTIARKQCIPVATPAVPVICVDLKTAKLNGKLGDATGYDGSSQRYKVYFDDKSLKPACIKRVNLRVALEIPDGPIGDHKRDRRYEPATKANNKTSTSSKSKVFVGGGLDIHEKKYHQSVEQHGADSRPAISNASILSVFLLTSGRGLEAQRLINDALSRSKRIMGPNHNLTYECESVLEKVKPRRCSMIPYGCPQGMFHVIGVEELSSSYIIQGPVEEPRREDEEKTLKVPIEDILLIAGTPVICCGLKNAAHLNGKIGDARKHNGKTLRYEVYFEDKKLKTASIRPINLRVLFELPEKRQTAD</sequence>
<proteinExistence type="predicted"/>
<dbReference type="AlphaFoldDB" id="K0TQH3"/>
<feature type="compositionally biased region" description="Basic and acidic residues" evidence="1">
    <location>
        <begin position="185"/>
        <end position="207"/>
    </location>
</feature>
<evidence type="ECO:0000256" key="1">
    <source>
        <dbReference type="SAM" id="MobiDB-lite"/>
    </source>
</evidence>
<feature type="region of interest" description="Disordered" evidence="1">
    <location>
        <begin position="153"/>
        <end position="207"/>
    </location>
</feature>
<feature type="region of interest" description="Disordered" evidence="1">
    <location>
        <begin position="602"/>
        <end position="627"/>
    </location>
</feature>
<evidence type="ECO:0000313" key="2">
    <source>
        <dbReference type="EMBL" id="EJK76047.1"/>
    </source>
</evidence>
<organism evidence="2 3">
    <name type="scientific">Thalassiosira oceanica</name>
    <name type="common">Marine diatom</name>
    <dbReference type="NCBI Taxonomy" id="159749"/>
    <lineage>
        <taxon>Eukaryota</taxon>
        <taxon>Sar</taxon>
        <taxon>Stramenopiles</taxon>
        <taxon>Ochrophyta</taxon>
        <taxon>Bacillariophyta</taxon>
        <taxon>Coscinodiscophyceae</taxon>
        <taxon>Thalassiosirophycidae</taxon>
        <taxon>Thalassiosirales</taxon>
        <taxon>Thalassiosiraceae</taxon>
        <taxon>Thalassiosira</taxon>
    </lineage>
</organism>
<feature type="compositionally biased region" description="Basic and acidic residues" evidence="1">
    <location>
        <begin position="80"/>
        <end position="102"/>
    </location>
</feature>
<dbReference type="Proteomes" id="UP000266841">
    <property type="component" value="Unassembled WGS sequence"/>
</dbReference>
<name>K0TQH3_THAOC</name>
<protein>
    <submittedName>
        <fullName evidence="2">Uncharacterized protein</fullName>
    </submittedName>
</protein>
<feature type="region of interest" description="Disordered" evidence="1">
    <location>
        <begin position="80"/>
        <end position="105"/>
    </location>
</feature>
<feature type="non-terminal residue" evidence="2">
    <location>
        <position position="1"/>
    </location>
</feature>
<evidence type="ECO:0000313" key="3">
    <source>
        <dbReference type="Proteomes" id="UP000266841"/>
    </source>
</evidence>